<sequence length="229" mass="26515">MGLPFNIKSKKYRKCILYQSNDMKLYSVSNFNSYHINLLDLKQERPNSFNWPYINKNTTTTTKLMKSAIVLLSSVLVIKANYPHFNRLITRSFTVTAPSVNPFENIEMRRIVPHIVIGPIRLPTRNMNFENQPNFPVHENNFSSFNREDSNNESSEVENNEETPDKEIKRERKLSLWRRFINSLSGLATGEGLIKVAVIVLILFISVGVGYQIRKSEETSKYVRLPNSN</sequence>
<keyword evidence="4" id="KW-1185">Reference proteome</keyword>
<dbReference type="VEuPathDB" id="MicrosporidiaDB:EDEG_01338"/>
<keyword evidence="2" id="KW-1133">Transmembrane helix</keyword>
<dbReference type="InParanoid" id="J8ZXQ0"/>
<dbReference type="Proteomes" id="UP000003163">
    <property type="component" value="Unassembled WGS sequence"/>
</dbReference>
<accession>J8ZXQ0</accession>
<gene>
    <name evidence="3" type="ORF">EDEG_01338</name>
</gene>
<dbReference type="HOGENOM" id="CLU_1209811_0_0_1"/>
<reference evidence="4" key="2">
    <citation type="submission" date="2015-07" db="EMBL/GenBank/DDBJ databases">
        <title>Contrasting host-pathogen interactions and genome evolution in two generalist and specialist microsporidian pathogens of mosquitoes.</title>
        <authorList>
            <consortium name="The Broad Institute Genomics Platform"/>
            <consortium name="The Broad Institute Genome Sequencing Center for Infectious Disease"/>
            <person name="Cuomo C.A."/>
            <person name="Sanscrainte N.D."/>
            <person name="Goldberg J.M."/>
            <person name="Heiman D."/>
            <person name="Young S."/>
            <person name="Zeng Q."/>
            <person name="Becnel J.J."/>
            <person name="Birren B.W."/>
        </authorList>
    </citation>
    <scope>NUCLEOTIDE SEQUENCE [LARGE SCALE GENOMIC DNA]</scope>
    <source>
        <strain evidence="4">USNM 41457</strain>
    </source>
</reference>
<evidence type="ECO:0000256" key="2">
    <source>
        <dbReference type="SAM" id="Phobius"/>
    </source>
</evidence>
<proteinExistence type="predicted"/>
<keyword evidence="2" id="KW-0812">Transmembrane</keyword>
<reference evidence="3 4" key="1">
    <citation type="submission" date="2011-08" db="EMBL/GenBank/DDBJ databases">
        <authorList>
            <person name="Liu Z.J."/>
            <person name="Shi F.L."/>
            <person name="Lu J.Q."/>
            <person name="Li M."/>
            <person name="Wang Z.L."/>
        </authorList>
    </citation>
    <scope>NUCLEOTIDE SEQUENCE [LARGE SCALE GENOMIC DNA]</scope>
    <source>
        <strain evidence="3 4">USNM 41457</strain>
    </source>
</reference>
<organism evidence="3 4">
    <name type="scientific">Edhazardia aedis (strain USNM 41457)</name>
    <name type="common">Microsporidian parasite</name>
    <dbReference type="NCBI Taxonomy" id="1003232"/>
    <lineage>
        <taxon>Eukaryota</taxon>
        <taxon>Fungi</taxon>
        <taxon>Fungi incertae sedis</taxon>
        <taxon>Microsporidia</taxon>
        <taxon>Edhazardia</taxon>
    </lineage>
</organism>
<feature type="transmembrane region" description="Helical" evidence="2">
    <location>
        <begin position="192"/>
        <end position="211"/>
    </location>
</feature>
<name>J8ZXQ0_EDHAE</name>
<feature type="region of interest" description="Disordered" evidence="1">
    <location>
        <begin position="140"/>
        <end position="166"/>
    </location>
</feature>
<protein>
    <submittedName>
        <fullName evidence="3">Uncharacterized protein</fullName>
    </submittedName>
</protein>
<evidence type="ECO:0000313" key="3">
    <source>
        <dbReference type="EMBL" id="EJW04468.1"/>
    </source>
</evidence>
<dbReference type="EMBL" id="AFBI03000018">
    <property type="protein sequence ID" value="EJW04468.1"/>
    <property type="molecule type" value="Genomic_DNA"/>
</dbReference>
<comment type="caution">
    <text evidence="3">The sequence shown here is derived from an EMBL/GenBank/DDBJ whole genome shotgun (WGS) entry which is preliminary data.</text>
</comment>
<keyword evidence="2" id="KW-0472">Membrane</keyword>
<dbReference type="AlphaFoldDB" id="J8ZXQ0"/>
<evidence type="ECO:0000256" key="1">
    <source>
        <dbReference type="SAM" id="MobiDB-lite"/>
    </source>
</evidence>
<dbReference type="OrthoDB" id="2186201at2759"/>
<evidence type="ECO:0000313" key="4">
    <source>
        <dbReference type="Proteomes" id="UP000003163"/>
    </source>
</evidence>